<accession>A0A0E9TC28</accession>
<proteinExistence type="predicted"/>
<dbReference type="EMBL" id="GBXM01057343">
    <property type="protein sequence ID" value="JAH51234.1"/>
    <property type="molecule type" value="Transcribed_RNA"/>
</dbReference>
<protein>
    <submittedName>
        <fullName evidence="1">Uncharacterized protein</fullName>
    </submittedName>
</protein>
<dbReference type="AlphaFoldDB" id="A0A0E9TC28"/>
<reference evidence="1" key="2">
    <citation type="journal article" date="2015" name="Fish Shellfish Immunol.">
        <title>Early steps in the European eel (Anguilla anguilla)-Vibrio vulnificus interaction in the gills: Role of the RtxA13 toxin.</title>
        <authorList>
            <person name="Callol A."/>
            <person name="Pajuelo D."/>
            <person name="Ebbesson L."/>
            <person name="Teles M."/>
            <person name="MacKenzie S."/>
            <person name="Amaro C."/>
        </authorList>
    </citation>
    <scope>NUCLEOTIDE SEQUENCE</scope>
</reference>
<sequence>MYNTLFKYYSMSYKFLNKCEAAEDYFVY</sequence>
<reference evidence="1" key="1">
    <citation type="submission" date="2014-11" db="EMBL/GenBank/DDBJ databases">
        <authorList>
            <person name="Amaro Gonzalez C."/>
        </authorList>
    </citation>
    <scope>NUCLEOTIDE SEQUENCE</scope>
</reference>
<name>A0A0E9TC28_ANGAN</name>
<evidence type="ECO:0000313" key="1">
    <source>
        <dbReference type="EMBL" id="JAH51234.1"/>
    </source>
</evidence>
<organism evidence="1">
    <name type="scientific">Anguilla anguilla</name>
    <name type="common">European freshwater eel</name>
    <name type="synonym">Muraena anguilla</name>
    <dbReference type="NCBI Taxonomy" id="7936"/>
    <lineage>
        <taxon>Eukaryota</taxon>
        <taxon>Metazoa</taxon>
        <taxon>Chordata</taxon>
        <taxon>Craniata</taxon>
        <taxon>Vertebrata</taxon>
        <taxon>Euteleostomi</taxon>
        <taxon>Actinopterygii</taxon>
        <taxon>Neopterygii</taxon>
        <taxon>Teleostei</taxon>
        <taxon>Anguilliformes</taxon>
        <taxon>Anguillidae</taxon>
        <taxon>Anguilla</taxon>
    </lineage>
</organism>